<dbReference type="RefSeq" id="WP_377056846.1">
    <property type="nucleotide sequence ID" value="NZ_JBHLVZ010000113.1"/>
</dbReference>
<comment type="similarity">
    <text evidence="1">Belongs to the ABC transporter superfamily.</text>
</comment>
<dbReference type="GO" id="GO:0005524">
    <property type="term" value="F:ATP binding"/>
    <property type="evidence" value="ECO:0007669"/>
    <property type="project" value="UniProtKB-KW"/>
</dbReference>
<dbReference type="PANTHER" id="PTHR42788:SF13">
    <property type="entry name" value="ALIPHATIC SULFONATES IMPORT ATP-BINDING PROTEIN SSUB"/>
    <property type="match status" value="1"/>
</dbReference>
<comment type="caution">
    <text evidence="6">The sequence shown here is derived from an EMBL/GenBank/DDBJ whole genome shotgun (WGS) entry which is preliminary data.</text>
</comment>
<dbReference type="InterPro" id="IPR003593">
    <property type="entry name" value="AAA+_ATPase"/>
</dbReference>
<dbReference type="PROSITE" id="PS00211">
    <property type="entry name" value="ABC_TRANSPORTER_1"/>
    <property type="match status" value="1"/>
</dbReference>
<evidence type="ECO:0000256" key="4">
    <source>
        <dbReference type="ARBA" id="ARBA00022840"/>
    </source>
</evidence>
<reference evidence="6 7" key="1">
    <citation type="submission" date="2024-09" db="EMBL/GenBank/DDBJ databases">
        <authorList>
            <person name="Sun Q."/>
            <person name="Mori K."/>
        </authorList>
    </citation>
    <scope>NUCLEOTIDE SEQUENCE [LARGE SCALE GENOMIC DNA]</scope>
    <source>
        <strain evidence="6 7">CCM 7468</strain>
    </source>
</reference>
<dbReference type="Pfam" id="PF00005">
    <property type="entry name" value="ABC_tran"/>
    <property type="match status" value="1"/>
</dbReference>
<evidence type="ECO:0000256" key="1">
    <source>
        <dbReference type="ARBA" id="ARBA00005417"/>
    </source>
</evidence>
<name>A0ABV6J143_9PROT</name>
<feature type="domain" description="ABC transporter" evidence="5">
    <location>
        <begin position="26"/>
        <end position="258"/>
    </location>
</feature>
<gene>
    <name evidence="6" type="ORF">ACFFIC_28495</name>
</gene>
<dbReference type="Gene3D" id="3.40.50.300">
    <property type="entry name" value="P-loop containing nucleotide triphosphate hydrolases"/>
    <property type="match status" value="1"/>
</dbReference>
<protein>
    <submittedName>
        <fullName evidence="6">ABC transporter ATP-binding protein</fullName>
    </submittedName>
</protein>
<dbReference type="PROSITE" id="PS50893">
    <property type="entry name" value="ABC_TRANSPORTER_2"/>
    <property type="match status" value="1"/>
</dbReference>
<proteinExistence type="inferred from homology"/>
<accession>A0ABV6J143</accession>
<dbReference type="InterPro" id="IPR017871">
    <property type="entry name" value="ABC_transporter-like_CS"/>
</dbReference>
<dbReference type="InterPro" id="IPR003439">
    <property type="entry name" value="ABC_transporter-like_ATP-bd"/>
</dbReference>
<evidence type="ECO:0000256" key="3">
    <source>
        <dbReference type="ARBA" id="ARBA00022741"/>
    </source>
</evidence>
<evidence type="ECO:0000313" key="6">
    <source>
        <dbReference type="EMBL" id="MFC0389456.1"/>
    </source>
</evidence>
<dbReference type="InterPro" id="IPR027417">
    <property type="entry name" value="P-loop_NTPase"/>
</dbReference>
<evidence type="ECO:0000256" key="2">
    <source>
        <dbReference type="ARBA" id="ARBA00022448"/>
    </source>
</evidence>
<dbReference type="Proteomes" id="UP001589789">
    <property type="component" value="Unassembled WGS sequence"/>
</dbReference>
<dbReference type="CDD" id="cd03293">
    <property type="entry name" value="ABC_NrtD_SsuB_transporters"/>
    <property type="match status" value="1"/>
</dbReference>
<evidence type="ECO:0000313" key="7">
    <source>
        <dbReference type="Proteomes" id="UP001589789"/>
    </source>
</evidence>
<dbReference type="SUPFAM" id="SSF52540">
    <property type="entry name" value="P-loop containing nucleoside triphosphate hydrolases"/>
    <property type="match status" value="1"/>
</dbReference>
<dbReference type="PANTHER" id="PTHR42788">
    <property type="entry name" value="TAURINE IMPORT ATP-BINDING PROTEIN-RELATED"/>
    <property type="match status" value="1"/>
</dbReference>
<evidence type="ECO:0000259" key="5">
    <source>
        <dbReference type="PROSITE" id="PS50893"/>
    </source>
</evidence>
<keyword evidence="2" id="KW-0813">Transport</keyword>
<sequence>MSQSALPAELTIVPAPVPRTAAAEVLSFEGVTRRFATRTATPFTAVQDLSFGVAKGEFVSIVGPSGCGKSTVLNMTAGLDRPSAGRVTLSGEAVTGPNKHVGFMLQKDLLLPWRSIVRNVEFGLEARALSRAQRRERALRELARCRLSDFANHYPFQLSGGMRQRAALARTLAIEPDVVLLDEPFSALDAQTKLLLQRSFARTIHDSGVTALLITHDLAEAVAMSDRILVMSERPGRIVEEIVLDLPHRDDPIARQALPRAREAMSHLFQSLHLAEREE</sequence>
<keyword evidence="7" id="KW-1185">Reference proteome</keyword>
<dbReference type="EMBL" id="JBHLVZ010000113">
    <property type="protein sequence ID" value="MFC0389456.1"/>
    <property type="molecule type" value="Genomic_DNA"/>
</dbReference>
<organism evidence="6 7">
    <name type="scientific">Muricoccus vinaceus</name>
    <dbReference type="NCBI Taxonomy" id="424704"/>
    <lineage>
        <taxon>Bacteria</taxon>
        <taxon>Pseudomonadati</taxon>
        <taxon>Pseudomonadota</taxon>
        <taxon>Alphaproteobacteria</taxon>
        <taxon>Acetobacterales</taxon>
        <taxon>Roseomonadaceae</taxon>
        <taxon>Muricoccus</taxon>
    </lineage>
</organism>
<keyword evidence="4 6" id="KW-0067">ATP-binding</keyword>
<keyword evidence="3" id="KW-0547">Nucleotide-binding</keyword>
<dbReference type="InterPro" id="IPR050166">
    <property type="entry name" value="ABC_transporter_ATP-bind"/>
</dbReference>
<dbReference type="SMART" id="SM00382">
    <property type="entry name" value="AAA"/>
    <property type="match status" value="1"/>
</dbReference>